<comment type="caution">
    <text evidence="11">The sequence shown here is derived from an EMBL/GenBank/DDBJ whole genome shotgun (WGS) entry which is preliminary data.</text>
</comment>
<comment type="similarity">
    <text evidence="2">Belongs to the TonB family.</text>
</comment>
<evidence type="ECO:0000313" key="12">
    <source>
        <dbReference type="Proteomes" id="UP000275137"/>
    </source>
</evidence>
<keyword evidence="9" id="KW-0472">Membrane</keyword>
<dbReference type="RefSeq" id="WP_123236469.1">
    <property type="nucleotide sequence ID" value="NZ_RJVP01000001.1"/>
</dbReference>
<dbReference type="GO" id="GO:0031992">
    <property type="term" value="F:energy transducer activity"/>
    <property type="evidence" value="ECO:0007669"/>
    <property type="project" value="TreeGrafter"/>
</dbReference>
<proteinExistence type="inferred from homology"/>
<evidence type="ECO:0000256" key="6">
    <source>
        <dbReference type="ARBA" id="ARBA00022692"/>
    </source>
</evidence>
<dbReference type="PANTHER" id="PTHR33446:SF2">
    <property type="entry name" value="PROTEIN TONB"/>
    <property type="match status" value="1"/>
</dbReference>
<keyword evidence="7" id="KW-0653">Protein transport</keyword>
<evidence type="ECO:0000256" key="9">
    <source>
        <dbReference type="ARBA" id="ARBA00023136"/>
    </source>
</evidence>
<evidence type="ECO:0000313" key="11">
    <source>
        <dbReference type="EMBL" id="ROH88478.1"/>
    </source>
</evidence>
<dbReference type="NCBIfam" id="TIGR01352">
    <property type="entry name" value="tonB_Cterm"/>
    <property type="match status" value="1"/>
</dbReference>
<dbReference type="EMBL" id="RJVP01000001">
    <property type="protein sequence ID" value="ROH88478.1"/>
    <property type="molecule type" value="Genomic_DNA"/>
</dbReference>
<comment type="subcellular location">
    <subcellularLocation>
        <location evidence="1">Cell inner membrane</location>
        <topology evidence="1">Single-pass membrane protein</topology>
        <orientation evidence="1">Periplasmic side</orientation>
    </subcellularLocation>
</comment>
<gene>
    <name evidence="11" type="ORF">ED236_03240</name>
</gene>
<keyword evidence="5" id="KW-0997">Cell inner membrane</keyword>
<organism evidence="11 12">
    <name type="scientific">Pseudomethylobacillus aquaticus</name>
    <dbReference type="NCBI Taxonomy" id="2676064"/>
    <lineage>
        <taxon>Bacteria</taxon>
        <taxon>Pseudomonadati</taxon>
        <taxon>Pseudomonadota</taxon>
        <taxon>Betaproteobacteria</taxon>
        <taxon>Nitrosomonadales</taxon>
        <taxon>Methylophilaceae</taxon>
        <taxon>Pseudomethylobacillus</taxon>
    </lineage>
</organism>
<evidence type="ECO:0000256" key="4">
    <source>
        <dbReference type="ARBA" id="ARBA00022475"/>
    </source>
</evidence>
<keyword evidence="8" id="KW-1133">Transmembrane helix</keyword>
<keyword evidence="6" id="KW-0812">Transmembrane</keyword>
<evidence type="ECO:0000256" key="1">
    <source>
        <dbReference type="ARBA" id="ARBA00004383"/>
    </source>
</evidence>
<evidence type="ECO:0000256" key="5">
    <source>
        <dbReference type="ARBA" id="ARBA00022519"/>
    </source>
</evidence>
<evidence type="ECO:0000259" key="10">
    <source>
        <dbReference type="PROSITE" id="PS52015"/>
    </source>
</evidence>
<dbReference type="InterPro" id="IPR037682">
    <property type="entry name" value="TonB_C"/>
</dbReference>
<keyword evidence="4" id="KW-1003">Cell membrane</keyword>
<sequence>MSTNLRLVPHYDTPPARSVRALSPLGGGRAFTAELSPAYGKLAFVLAAHAAVFGMLLTHAAIKPAEVPQMEPMTVSLVANPAPKPEPEVVPVVPKPEPVVKKVIPKPKPVVEQPTPKPVTETAAQPVAQPVVEAPTAPVVVQAPAPEPQPVVVAEPKREPVIEPPRFGASYLSNPPPQYPNLSRRSGEEGRVLLRVLVSVEGGAESVQLEQGSGYTRLDHAAIAAVKGWRFIPAKRDNQPISAYVLVPVNFSLQS</sequence>
<dbReference type="Proteomes" id="UP000275137">
    <property type="component" value="Unassembled WGS sequence"/>
</dbReference>
<dbReference type="AlphaFoldDB" id="A0A3N0V7Y1"/>
<evidence type="ECO:0000256" key="8">
    <source>
        <dbReference type="ARBA" id="ARBA00022989"/>
    </source>
</evidence>
<dbReference type="GO" id="GO:0098797">
    <property type="term" value="C:plasma membrane protein complex"/>
    <property type="evidence" value="ECO:0007669"/>
    <property type="project" value="TreeGrafter"/>
</dbReference>
<name>A0A3N0V7Y1_9PROT</name>
<accession>A0A3N0V7Y1</accession>
<dbReference type="SUPFAM" id="SSF74653">
    <property type="entry name" value="TolA/TonB C-terminal domain"/>
    <property type="match status" value="1"/>
</dbReference>
<dbReference type="InterPro" id="IPR006260">
    <property type="entry name" value="TonB/TolA_C"/>
</dbReference>
<keyword evidence="12" id="KW-1185">Reference proteome</keyword>
<evidence type="ECO:0000256" key="3">
    <source>
        <dbReference type="ARBA" id="ARBA00022448"/>
    </source>
</evidence>
<dbReference type="GO" id="GO:0055085">
    <property type="term" value="P:transmembrane transport"/>
    <property type="evidence" value="ECO:0007669"/>
    <property type="project" value="InterPro"/>
</dbReference>
<dbReference type="PANTHER" id="PTHR33446">
    <property type="entry name" value="PROTEIN TONB-RELATED"/>
    <property type="match status" value="1"/>
</dbReference>
<evidence type="ECO:0000256" key="2">
    <source>
        <dbReference type="ARBA" id="ARBA00006555"/>
    </source>
</evidence>
<dbReference type="InterPro" id="IPR051045">
    <property type="entry name" value="TonB-dependent_transducer"/>
</dbReference>
<dbReference type="GO" id="GO:0015031">
    <property type="term" value="P:protein transport"/>
    <property type="evidence" value="ECO:0007669"/>
    <property type="project" value="UniProtKB-KW"/>
</dbReference>
<protein>
    <submittedName>
        <fullName evidence="11">Energy transducer TonB</fullName>
    </submittedName>
</protein>
<keyword evidence="3" id="KW-0813">Transport</keyword>
<evidence type="ECO:0000256" key="7">
    <source>
        <dbReference type="ARBA" id="ARBA00022927"/>
    </source>
</evidence>
<feature type="domain" description="TonB C-terminal" evidence="10">
    <location>
        <begin position="164"/>
        <end position="255"/>
    </location>
</feature>
<dbReference type="Gene3D" id="3.30.1150.10">
    <property type="match status" value="1"/>
</dbReference>
<reference evidence="11 12" key="1">
    <citation type="submission" date="2018-10" db="EMBL/GenBank/DDBJ databases">
        <authorList>
            <person name="Chen W.-M."/>
        </authorList>
    </citation>
    <scope>NUCLEOTIDE SEQUENCE [LARGE SCALE GENOMIC DNA]</scope>
    <source>
        <strain evidence="11 12">H-5</strain>
    </source>
</reference>
<dbReference type="PROSITE" id="PS52015">
    <property type="entry name" value="TONB_CTD"/>
    <property type="match status" value="1"/>
</dbReference>
<dbReference type="PRINTS" id="PR01217">
    <property type="entry name" value="PRICHEXTENSN"/>
</dbReference>
<dbReference type="Pfam" id="PF03544">
    <property type="entry name" value="TonB_C"/>
    <property type="match status" value="1"/>
</dbReference>